<organism evidence="1 2">
    <name type="scientific">Pricia antarctica</name>
    <dbReference type="NCBI Taxonomy" id="641691"/>
    <lineage>
        <taxon>Bacteria</taxon>
        <taxon>Pseudomonadati</taxon>
        <taxon>Bacteroidota</taxon>
        <taxon>Flavobacteriia</taxon>
        <taxon>Flavobacteriales</taxon>
        <taxon>Flavobacteriaceae</taxon>
        <taxon>Pricia</taxon>
    </lineage>
</organism>
<proteinExistence type="predicted"/>
<reference evidence="1 2" key="1">
    <citation type="submission" date="2016-10" db="EMBL/GenBank/DDBJ databases">
        <authorList>
            <person name="de Groot N.N."/>
        </authorList>
    </citation>
    <scope>NUCLEOTIDE SEQUENCE [LARGE SCALE GENOMIC DNA]</scope>
    <source>
        <strain evidence="1 2">DSM 23421</strain>
    </source>
</reference>
<sequence length="90" mass="10560">MENILKKGDLVSYYDGGYTGRIINEDGEMDIWDWHLYSSGRILTTFEKYALVLLYSDIDENPRPYENIVLDEVSVIWISTKHLSKEPEKE</sequence>
<accession>A0A1G6YMM3</accession>
<dbReference type="RefSeq" id="WP_091866162.1">
    <property type="nucleotide sequence ID" value="NZ_FNAO01000002.1"/>
</dbReference>
<dbReference type="STRING" id="641691.SAMN05421636_102309"/>
<protein>
    <submittedName>
        <fullName evidence="1">Uncharacterized protein</fullName>
    </submittedName>
</protein>
<evidence type="ECO:0000313" key="1">
    <source>
        <dbReference type="EMBL" id="SDD91659.1"/>
    </source>
</evidence>
<name>A0A1G6YMM3_9FLAO</name>
<evidence type="ECO:0000313" key="2">
    <source>
        <dbReference type="Proteomes" id="UP000199109"/>
    </source>
</evidence>
<dbReference type="Proteomes" id="UP000199109">
    <property type="component" value="Unassembled WGS sequence"/>
</dbReference>
<keyword evidence="2" id="KW-1185">Reference proteome</keyword>
<dbReference type="EMBL" id="FNAO01000002">
    <property type="protein sequence ID" value="SDD91659.1"/>
    <property type="molecule type" value="Genomic_DNA"/>
</dbReference>
<dbReference type="AlphaFoldDB" id="A0A1G6YMM3"/>
<gene>
    <name evidence="1" type="ORF">SAMN05421636_102309</name>
</gene>